<evidence type="ECO:0000313" key="14">
    <source>
        <dbReference type="Proteomes" id="UP000033612"/>
    </source>
</evidence>
<keyword evidence="8" id="KW-0406">Ion transport</keyword>
<feature type="transmembrane region" description="Helical" evidence="11">
    <location>
        <begin position="114"/>
        <end position="132"/>
    </location>
</feature>
<dbReference type="PANTHER" id="PTHR43562">
    <property type="entry name" value="NAPA-TYPE SODIUM/HYDROGEN ANTIPORTER"/>
    <property type="match status" value="1"/>
</dbReference>
<feature type="transmembrane region" description="Helical" evidence="11">
    <location>
        <begin position="51"/>
        <end position="72"/>
    </location>
</feature>
<evidence type="ECO:0000256" key="9">
    <source>
        <dbReference type="ARBA" id="ARBA00023136"/>
    </source>
</evidence>
<dbReference type="RefSeq" id="WP_046332206.1">
    <property type="nucleotide sequence ID" value="NZ_JBHTBO010000008.1"/>
</dbReference>
<keyword evidence="10" id="KW-0739">Sodium transport</keyword>
<dbReference type="Proteomes" id="UP000033612">
    <property type="component" value="Unassembled WGS sequence"/>
</dbReference>
<keyword evidence="7" id="KW-0915">Sodium</keyword>
<comment type="similarity">
    <text evidence="2">Belongs to the monovalent cation:proton antiporter 2 (CPA2) transporter (TC 2.A.37) family.</text>
</comment>
<feature type="transmembrane region" description="Helical" evidence="11">
    <location>
        <begin position="265"/>
        <end position="283"/>
    </location>
</feature>
<gene>
    <name evidence="13" type="ORF">JF75_10830</name>
</gene>
<evidence type="ECO:0000256" key="6">
    <source>
        <dbReference type="ARBA" id="ARBA00022989"/>
    </source>
</evidence>
<dbReference type="InterPro" id="IPR006153">
    <property type="entry name" value="Cation/H_exchanger_TM"/>
</dbReference>
<feature type="transmembrane region" description="Helical" evidence="11">
    <location>
        <begin position="213"/>
        <end position="231"/>
    </location>
</feature>
<keyword evidence="5 11" id="KW-0812">Transmembrane</keyword>
<evidence type="ECO:0000256" key="2">
    <source>
        <dbReference type="ARBA" id="ARBA00005551"/>
    </source>
</evidence>
<evidence type="ECO:0000256" key="5">
    <source>
        <dbReference type="ARBA" id="ARBA00022692"/>
    </source>
</evidence>
<feature type="transmembrane region" description="Helical" evidence="11">
    <location>
        <begin position="237"/>
        <end position="253"/>
    </location>
</feature>
<dbReference type="GO" id="GO:0016020">
    <property type="term" value="C:membrane"/>
    <property type="evidence" value="ECO:0007669"/>
    <property type="project" value="UniProtKB-SubCell"/>
</dbReference>
<evidence type="ECO:0000256" key="3">
    <source>
        <dbReference type="ARBA" id="ARBA00022448"/>
    </source>
</evidence>
<accession>A0A0F4LIP0</accession>
<keyword evidence="9 11" id="KW-0472">Membrane</keyword>
<dbReference type="HOGENOM" id="CLU_005126_7_1_9"/>
<dbReference type="Gene3D" id="1.20.1530.20">
    <property type="match status" value="1"/>
</dbReference>
<comment type="subcellular location">
    <subcellularLocation>
        <location evidence="1">Membrane</location>
        <topology evidence="1">Multi-pass membrane protein</topology>
    </subcellularLocation>
</comment>
<feature type="transmembrane region" description="Helical" evidence="11">
    <location>
        <begin position="144"/>
        <end position="169"/>
    </location>
</feature>
<feature type="transmembrane region" description="Helical" evidence="11">
    <location>
        <begin position="295"/>
        <end position="315"/>
    </location>
</feature>
<evidence type="ECO:0000256" key="1">
    <source>
        <dbReference type="ARBA" id="ARBA00004141"/>
    </source>
</evidence>
<reference evidence="13 14" key="1">
    <citation type="submission" date="2015-01" db="EMBL/GenBank/DDBJ databases">
        <title>Comparative genomics of the lactic acid bacteria isolated from the honey bee gut.</title>
        <authorList>
            <person name="Ellegaard K.M."/>
            <person name="Tamarit D."/>
            <person name="Javelind E."/>
            <person name="Olofsson T."/>
            <person name="Andersson S.G."/>
            <person name="Vasquez A."/>
        </authorList>
    </citation>
    <scope>NUCLEOTIDE SEQUENCE [LARGE SCALE GENOMIC DNA]</scope>
    <source>
        <strain evidence="13 14">Hma2</strain>
    </source>
</reference>
<dbReference type="Pfam" id="PF00999">
    <property type="entry name" value="Na_H_Exchanger"/>
    <property type="match status" value="1"/>
</dbReference>
<feature type="transmembrane region" description="Helical" evidence="11">
    <location>
        <begin position="84"/>
        <end position="108"/>
    </location>
</feature>
<keyword evidence="6 11" id="KW-1133">Transmembrane helix</keyword>
<organism evidence="13 14">
    <name type="scientific">Lactobacillus kimbladii</name>
    <dbReference type="NCBI Taxonomy" id="1218506"/>
    <lineage>
        <taxon>Bacteria</taxon>
        <taxon>Bacillati</taxon>
        <taxon>Bacillota</taxon>
        <taxon>Bacilli</taxon>
        <taxon>Lactobacillales</taxon>
        <taxon>Lactobacillaceae</taxon>
        <taxon>Lactobacillus</taxon>
    </lineage>
</organism>
<dbReference type="PANTHER" id="PTHR43562:SF3">
    <property type="entry name" value="SODIUM ION_PROTON EXCHANGER (EUROFUNG)"/>
    <property type="match status" value="1"/>
</dbReference>
<dbReference type="GO" id="GO:1902600">
    <property type="term" value="P:proton transmembrane transport"/>
    <property type="evidence" value="ECO:0007669"/>
    <property type="project" value="InterPro"/>
</dbReference>
<feature type="domain" description="Cation/H+ exchanger transmembrane" evidence="12">
    <location>
        <begin position="11"/>
        <end position="378"/>
    </location>
</feature>
<feature type="transmembrane region" description="Helical" evidence="11">
    <location>
        <begin position="181"/>
        <end position="201"/>
    </location>
</feature>
<dbReference type="OrthoDB" id="9793589at2"/>
<sequence length="387" mass="40932">MKFLGMLVVILIATLIGGQLSARLRLPAVVGELLAGIVIGPGIFNLVQPGGIIKVFSDIGVIFLMFLAGLDSDIKTLKKLFRPSVLVAAFGMIVPIIIAYITGILFNFSQVESLFLGLTFSATSVSISVAVLQEMGRLEGKEGMTILGAAVADDLLSILLLSIVSGLTGVSEQGSSMEKNFIISLLVQAAFLILLVLLSIYVIPRLISLSQRLTLPVSETFVAMIIVVLASWAAEEVGLSNVIGAFFAGLALNRTSAQKILKKNFTVIGYSSFIPVFFVSIGLDMSIRGILHDFILFIVLIIGGVLSKLVGASLGAKIAGFSNSSSLLVGTGMVSRGEMALVVAQIGLTNHLLAPAAYSTVIGAIIMTTVISPFLLKWSIIKMDKDR</sequence>
<dbReference type="STRING" id="1218506.JF75_10830"/>
<evidence type="ECO:0000256" key="10">
    <source>
        <dbReference type="ARBA" id="ARBA00023201"/>
    </source>
</evidence>
<evidence type="ECO:0000256" key="7">
    <source>
        <dbReference type="ARBA" id="ARBA00023053"/>
    </source>
</evidence>
<dbReference type="GO" id="GO:0015297">
    <property type="term" value="F:antiporter activity"/>
    <property type="evidence" value="ECO:0007669"/>
    <property type="project" value="UniProtKB-KW"/>
</dbReference>
<feature type="transmembrane region" description="Helical" evidence="11">
    <location>
        <begin position="352"/>
        <end position="376"/>
    </location>
</feature>
<keyword evidence="4" id="KW-0050">Antiport</keyword>
<dbReference type="AlphaFoldDB" id="A0A0F4LIP0"/>
<evidence type="ECO:0000256" key="11">
    <source>
        <dbReference type="SAM" id="Phobius"/>
    </source>
</evidence>
<keyword evidence="3" id="KW-0813">Transport</keyword>
<name>A0A0F4LIP0_9LACO</name>
<dbReference type="InterPro" id="IPR038770">
    <property type="entry name" value="Na+/solute_symporter_sf"/>
</dbReference>
<keyword evidence="14" id="KW-1185">Reference proteome</keyword>
<proteinExistence type="inferred from homology"/>
<dbReference type="PATRIC" id="fig|1218506.3.peg.1143"/>
<evidence type="ECO:0000259" key="12">
    <source>
        <dbReference type="Pfam" id="PF00999"/>
    </source>
</evidence>
<dbReference type="EMBL" id="JXLH01000014">
    <property type="protein sequence ID" value="KJY58435.1"/>
    <property type="molecule type" value="Genomic_DNA"/>
</dbReference>
<evidence type="ECO:0000313" key="13">
    <source>
        <dbReference type="EMBL" id="KJY58435.1"/>
    </source>
</evidence>
<protein>
    <submittedName>
        <fullName evidence="13">Na+/H+ antiporter</fullName>
    </submittedName>
</protein>
<dbReference type="GO" id="GO:0006814">
    <property type="term" value="P:sodium ion transport"/>
    <property type="evidence" value="ECO:0007669"/>
    <property type="project" value="UniProtKB-KW"/>
</dbReference>
<evidence type="ECO:0000256" key="8">
    <source>
        <dbReference type="ARBA" id="ARBA00023065"/>
    </source>
</evidence>
<comment type="caution">
    <text evidence="13">The sequence shown here is derived from an EMBL/GenBank/DDBJ whole genome shotgun (WGS) entry which is preliminary data.</text>
</comment>
<evidence type="ECO:0000256" key="4">
    <source>
        <dbReference type="ARBA" id="ARBA00022449"/>
    </source>
</evidence>